<dbReference type="EMBL" id="DS547094">
    <property type="protein sequence ID" value="EDR12985.1"/>
    <property type="molecule type" value="Genomic_DNA"/>
</dbReference>
<organism evidence="2">
    <name type="scientific">Laccaria bicolor (strain S238N-H82 / ATCC MYA-4686)</name>
    <name type="common">Bicoloured deceiver</name>
    <name type="synonym">Laccaria laccata var. bicolor</name>
    <dbReference type="NCBI Taxonomy" id="486041"/>
    <lineage>
        <taxon>Eukaryota</taxon>
        <taxon>Fungi</taxon>
        <taxon>Dikarya</taxon>
        <taxon>Basidiomycota</taxon>
        <taxon>Agaricomycotina</taxon>
        <taxon>Agaricomycetes</taxon>
        <taxon>Agaricomycetidae</taxon>
        <taxon>Agaricales</taxon>
        <taxon>Agaricineae</taxon>
        <taxon>Hydnangiaceae</taxon>
        <taxon>Laccaria</taxon>
    </lineage>
</organism>
<protein>
    <submittedName>
        <fullName evidence="1">Predicted protein</fullName>
    </submittedName>
</protein>
<dbReference type="OrthoDB" id="3157337at2759"/>
<dbReference type="AlphaFoldDB" id="B0CZ19"/>
<reference evidence="1 2" key="1">
    <citation type="journal article" date="2008" name="Nature">
        <title>The genome of Laccaria bicolor provides insights into mycorrhizal symbiosis.</title>
        <authorList>
            <person name="Martin F."/>
            <person name="Aerts A."/>
            <person name="Ahren D."/>
            <person name="Brun A."/>
            <person name="Danchin E.G.J."/>
            <person name="Duchaussoy F."/>
            <person name="Gibon J."/>
            <person name="Kohler A."/>
            <person name="Lindquist E."/>
            <person name="Pereda V."/>
            <person name="Salamov A."/>
            <person name="Shapiro H.J."/>
            <person name="Wuyts J."/>
            <person name="Blaudez D."/>
            <person name="Buee M."/>
            <person name="Brokstein P."/>
            <person name="Canbaeck B."/>
            <person name="Cohen D."/>
            <person name="Courty P.E."/>
            <person name="Coutinho P.M."/>
            <person name="Delaruelle C."/>
            <person name="Detter J.C."/>
            <person name="Deveau A."/>
            <person name="DiFazio S."/>
            <person name="Duplessis S."/>
            <person name="Fraissinet-Tachet L."/>
            <person name="Lucic E."/>
            <person name="Frey-Klett P."/>
            <person name="Fourrey C."/>
            <person name="Feussner I."/>
            <person name="Gay G."/>
            <person name="Grimwood J."/>
            <person name="Hoegger P.J."/>
            <person name="Jain P."/>
            <person name="Kilaru S."/>
            <person name="Labbe J."/>
            <person name="Lin Y.C."/>
            <person name="Legue V."/>
            <person name="Le Tacon F."/>
            <person name="Marmeisse R."/>
            <person name="Melayah D."/>
            <person name="Montanini B."/>
            <person name="Muratet M."/>
            <person name="Nehls U."/>
            <person name="Niculita-Hirzel H."/>
            <person name="Oudot-Le Secq M.P."/>
            <person name="Peter M."/>
            <person name="Quesneville H."/>
            <person name="Rajashekar B."/>
            <person name="Reich M."/>
            <person name="Rouhier N."/>
            <person name="Schmutz J."/>
            <person name="Yin T."/>
            <person name="Chalot M."/>
            <person name="Henrissat B."/>
            <person name="Kuees U."/>
            <person name="Lucas S."/>
            <person name="Van de Peer Y."/>
            <person name="Podila G.K."/>
            <person name="Polle A."/>
            <person name="Pukkila P.J."/>
            <person name="Richardson P.M."/>
            <person name="Rouze P."/>
            <person name="Sanders I.R."/>
            <person name="Stajich J.E."/>
            <person name="Tunlid A."/>
            <person name="Tuskan G."/>
            <person name="Grigoriev I.V."/>
        </authorList>
    </citation>
    <scope>NUCLEOTIDE SEQUENCE [LARGE SCALE GENOMIC DNA]</scope>
    <source>
        <strain evidence="2">S238N-H82 / ATCC MYA-4686</strain>
    </source>
</reference>
<dbReference type="Gene3D" id="3.30.710.10">
    <property type="entry name" value="Potassium Channel Kv1.1, Chain A"/>
    <property type="match status" value="1"/>
</dbReference>
<keyword evidence="2" id="KW-1185">Reference proteome</keyword>
<name>B0CZ19_LACBS</name>
<proteinExistence type="predicted"/>
<evidence type="ECO:0000313" key="1">
    <source>
        <dbReference type="EMBL" id="EDR12985.1"/>
    </source>
</evidence>
<dbReference type="Proteomes" id="UP000001194">
    <property type="component" value="Unassembled WGS sequence"/>
</dbReference>
<dbReference type="InterPro" id="IPR011333">
    <property type="entry name" value="SKP1/BTB/POZ_sf"/>
</dbReference>
<accession>B0CZ19</accession>
<dbReference type="KEGG" id="lbc:LACBIDRAFT_312087"/>
<dbReference type="GeneID" id="6072078"/>
<sequence length="402" mass="45111">MHLYFFPRNPLHKLGFLGRLFFRGGRLLKPADAGKGACMARSQIPTTTPSFYDNEIGIRANFAGEVFRDPDYYKDDSEGGFCVFRVQNTLFKVHRCFLLREPSAFVDMFSMPQLDEAVEGRSDNSSIVLTDTVEQFRDFLWVLYALPSELINVEAPTAPSLERLINIATVANKYCFASYESWALDRIFTLAQDPVGFLRNDSPEICSMVLNLAVICDHQGLVDLVTQRLIARILWSSIDHDSILDVARTHGLRKLEGVVYYKQLINIEQASSDGRMTSQPVFSTSMNVEKRMGFLAAHHSLVNLWEHLRTTPPLFHAGGCPSHSSCITAWGQAWIKAGGASQTMRCGSADVLGRLKSMMVILRKNLTETQAMSIPCTLAALEAITMTRDDIVSDLMDHFCEY</sequence>
<dbReference type="HOGENOM" id="CLU_040061_1_0_1"/>
<dbReference type="InParanoid" id="B0CZ19"/>
<evidence type="ECO:0000313" key="2">
    <source>
        <dbReference type="Proteomes" id="UP000001194"/>
    </source>
</evidence>
<gene>
    <name evidence="1" type="ORF">LACBIDRAFT_312087</name>
</gene>
<dbReference type="RefSeq" id="XP_001877249.1">
    <property type="nucleotide sequence ID" value="XM_001877214.1"/>
</dbReference>